<dbReference type="PANTHER" id="PTHR46512">
    <property type="entry name" value="PEPTIDYLPROLYL ISOMERASE"/>
    <property type="match status" value="1"/>
</dbReference>
<dbReference type="AlphaFoldDB" id="A0A813K0L4"/>
<comment type="catalytic activity">
    <reaction evidence="1">
        <text>[protein]-peptidylproline (omega=180) = [protein]-peptidylproline (omega=0)</text>
        <dbReference type="Rhea" id="RHEA:16237"/>
        <dbReference type="Rhea" id="RHEA-COMP:10747"/>
        <dbReference type="Rhea" id="RHEA-COMP:10748"/>
        <dbReference type="ChEBI" id="CHEBI:83833"/>
        <dbReference type="ChEBI" id="CHEBI:83834"/>
        <dbReference type="EC" id="5.2.1.8"/>
    </reaction>
</comment>
<keyword evidence="4" id="KW-0413">Isomerase</keyword>
<dbReference type="Proteomes" id="UP000626109">
    <property type="component" value="Unassembled WGS sequence"/>
</dbReference>
<comment type="caution">
    <text evidence="5">The sequence shown here is derived from an EMBL/GenBank/DDBJ whole genome shotgun (WGS) entry which is preliminary data.</text>
</comment>
<dbReference type="InterPro" id="IPR011990">
    <property type="entry name" value="TPR-like_helical_dom_sf"/>
</dbReference>
<protein>
    <recommendedName>
        <fullName evidence="2">peptidylprolyl isomerase</fullName>
        <ecNumber evidence="2">5.2.1.8</ecNumber>
    </recommendedName>
</protein>
<evidence type="ECO:0000256" key="4">
    <source>
        <dbReference type="ARBA" id="ARBA00023235"/>
    </source>
</evidence>
<name>A0A813K0L4_POLGL</name>
<sequence length="234" mass="26875">VVSASMFGGDNEIGNLLQDAVKLKSAQMGAKRKTYETWPYFVQHTLFHGEKEDLNAWRQLPFDEKIVISERIKDEGNELYAKGQWSDAVDKYEEAPTLIYYCYSKDPGWRKNNRGIDDDVLVLVDDRGEGEDDYREQKRIRLTCCLNIAACKQKMGKLDEAIVACDTALQLDPANVKALYRRAESRIKPVKATAYDHDMAIKDLALANRVDRSNQAVEKLLTRLRAERKIQREK</sequence>
<dbReference type="EMBL" id="CAJNNW010026930">
    <property type="protein sequence ID" value="CAE8688647.1"/>
    <property type="molecule type" value="Genomic_DNA"/>
</dbReference>
<dbReference type="GO" id="GO:0003755">
    <property type="term" value="F:peptidyl-prolyl cis-trans isomerase activity"/>
    <property type="evidence" value="ECO:0007669"/>
    <property type="project" value="UniProtKB-EC"/>
</dbReference>
<dbReference type="PANTHER" id="PTHR46512:SF9">
    <property type="entry name" value="PEPTIDYLPROLYL ISOMERASE"/>
    <property type="match status" value="1"/>
</dbReference>
<proteinExistence type="predicted"/>
<dbReference type="InterPro" id="IPR050754">
    <property type="entry name" value="FKBP4/5/8-like"/>
</dbReference>
<gene>
    <name evidence="5" type="ORF">PGLA2088_LOCUS26027</name>
</gene>
<organism evidence="5 6">
    <name type="scientific">Polarella glacialis</name>
    <name type="common">Dinoflagellate</name>
    <dbReference type="NCBI Taxonomy" id="89957"/>
    <lineage>
        <taxon>Eukaryota</taxon>
        <taxon>Sar</taxon>
        <taxon>Alveolata</taxon>
        <taxon>Dinophyceae</taxon>
        <taxon>Suessiales</taxon>
        <taxon>Suessiaceae</taxon>
        <taxon>Polarella</taxon>
    </lineage>
</organism>
<accession>A0A813K0L4</accession>
<evidence type="ECO:0000256" key="2">
    <source>
        <dbReference type="ARBA" id="ARBA00013194"/>
    </source>
</evidence>
<dbReference type="InterPro" id="IPR019734">
    <property type="entry name" value="TPR_rpt"/>
</dbReference>
<feature type="non-terminal residue" evidence="5">
    <location>
        <position position="234"/>
    </location>
</feature>
<evidence type="ECO:0000313" key="5">
    <source>
        <dbReference type="EMBL" id="CAE8688647.1"/>
    </source>
</evidence>
<feature type="non-terminal residue" evidence="5">
    <location>
        <position position="1"/>
    </location>
</feature>
<dbReference type="Pfam" id="PF00515">
    <property type="entry name" value="TPR_1"/>
    <property type="match status" value="1"/>
</dbReference>
<dbReference type="SUPFAM" id="SSF48452">
    <property type="entry name" value="TPR-like"/>
    <property type="match status" value="1"/>
</dbReference>
<evidence type="ECO:0000256" key="1">
    <source>
        <dbReference type="ARBA" id="ARBA00000971"/>
    </source>
</evidence>
<dbReference type="Gene3D" id="1.25.40.10">
    <property type="entry name" value="Tetratricopeptide repeat domain"/>
    <property type="match status" value="1"/>
</dbReference>
<evidence type="ECO:0000313" key="6">
    <source>
        <dbReference type="Proteomes" id="UP000626109"/>
    </source>
</evidence>
<evidence type="ECO:0000256" key="3">
    <source>
        <dbReference type="ARBA" id="ARBA00023110"/>
    </source>
</evidence>
<keyword evidence="3" id="KW-0697">Rotamase</keyword>
<reference evidence="5" key="1">
    <citation type="submission" date="2021-02" db="EMBL/GenBank/DDBJ databases">
        <authorList>
            <person name="Dougan E. K."/>
            <person name="Rhodes N."/>
            <person name="Thang M."/>
            <person name="Chan C."/>
        </authorList>
    </citation>
    <scope>NUCLEOTIDE SEQUENCE</scope>
</reference>
<dbReference type="EC" id="5.2.1.8" evidence="2"/>
<dbReference type="SMART" id="SM00028">
    <property type="entry name" value="TPR"/>
    <property type="match status" value="2"/>
</dbReference>